<name>A0ABY4F0S1_9BACI</name>
<dbReference type="EMBL" id="CP095072">
    <property type="protein sequence ID" value="UOQ49698.1"/>
    <property type="molecule type" value="Genomic_DNA"/>
</dbReference>
<reference evidence="1 2" key="1">
    <citation type="submission" date="2022-04" db="EMBL/GenBank/DDBJ databases">
        <title>Gracilibacillus sp. isolated from saltern.</title>
        <authorList>
            <person name="Won M."/>
            <person name="Lee C.-M."/>
            <person name="Woen H.-Y."/>
            <person name="Kwon S.-W."/>
        </authorList>
    </citation>
    <scope>NUCLEOTIDE SEQUENCE [LARGE SCALE GENOMIC DNA]</scope>
    <source>
        <strain evidence="1 2">SSWR10-1</strain>
    </source>
</reference>
<accession>A0ABY4F0S1</accession>
<evidence type="ECO:0000313" key="2">
    <source>
        <dbReference type="Proteomes" id="UP000831782"/>
    </source>
</evidence>
<proteinExistence type="predicted"/>
<dbReference type="RefSeq" id="WP_244722320.1">
    <property type="nucleotide sequence ID" value="NZ_CP095072.1"/>
</dbReference>
<evidence type="ECO:0000313" key="1">
    <source>
        <dbReference type="EMBL" id="UOQ49698.1"/>
    </source>
</evidence>
<protein>
    <submittedName>
        <fullName evidence="1">Uncharacterized protein</fullName>
    </submittedName>
</protein>
<sequence>MSKDVINGVVKEFRDQVTPLVESALNTGTNHFSQEIRKVVQVNSQSPKEFLIETSATLKKGAIEAGRELLTKGIEQLEKKK</sequence>
<organism evidence="1 2">
    <name type="scientific">Gracilibacillus caseinilyticus</name>
    <dbReference type="NCBI Taxonomy" id="2932256"/>
    <lineage>
        <taxon>Bacteria</taxon>
        <taxon>Bacillati</taxon>
        <taxon>Bacillota</taxon>
        <taxon>Bacilli</taxon>
        <taxon>Bacillales</taxon>
        <taxon>Bacillaceae</taxon>
        <taxon>Gracilibacillus</taxon>
    </lineage>
</organism>
<gene>
    <name evidence="1" type="ORF">MUN88_06360</name>
</gene>
<keyword evidence="2" id="KW-1185">Reference proteome</keyword>
<dbReference type="Proteomes" id="UP000831782">
    <property type="component" value="Chromosome"/>
</dbReference>